<protein>
    <submittedName>
        <fullName evidence="1">Uncharacterized protein</fullName>
    </submittedName>
</protein>
<accession>A0A1X9SJZ6</accession>
<evidence type="ECO:0000313" key="2">
    <source>
        <dbReference type="Proteomes" id="UP000201341"/>
    </source>
</evidence>
<dbReference type="Proteomes" id="UP000201341">
    <property type="component" value="Segment"/>
</dbReference>
<keyword evidence="2" id="KW-1185">Reference proteome</keyword>
<evidence type="ECO:0000313" key="1">
    <source>
        <dbReference type="EMBL" id="ARQ96561.1"/>
    </source>
</evidence>
<sequence length="201" mass="23567">MTEQIESIILRELDLDKFSENISESLREDNISESCYTNFKDSLVETIGQTISTILEKDGWKIKRSDGLTMFNEKDSEKLFNAFMKNSEFTVTLKKKIDNQKYEFKQVIIKFDFPEEEKKRIAEEYITSVLLGLYYLDICIFVELEKINVDKISETLSNEVYGLLRPEEIKTKFKDAIETVINILEYDIDDDSDIADDDEEE</sequence>
<name>A0A1X9SJZ6_9VIRU</name>
<dbReference type="RefSeq" id="YP_009362963.1">
    <property type="nucleotide sequence ID" value="NC_034628.1"/>
</dbReference>
<proteinExistence type="predicted"/>
<reference evidence="1 2" key="1">
    <citation type="journal article" date="2017" name="Viruses">
        <title>Differentiation and structure in Sulfolobus islandicus rod-shaped virus populations.</title>
        <authorList>
            <person name="Bautista M.A."/>
            <person name="Black J.A."/>
            <person name="Youngblut N.D."/>
            <person name="Whitaker R.J."/>
        </authorList>
    </citation>
    <scope>NUCLEOTIDE SEQUENCE [LARGE SCALE GENOMIC DNA]</scope>
</reference>
<dbReference type="EMBL" id="KY744231">
    <property type="protein sequence ID" value="ARQ96561.1"/>
    <property type="molecule type" value="Genomic_DNA"/>
</dbReference>
<dbReference type="KEGG" id="vg:32878870"/>
<organism evidence="1 2">
    <name type="scientific">Sulfolobus islandicus rod-shaped virus 4</name>
    <dbReference type="NCBI Taxonomy" id="1983547"/>
    <lineage>
        <taxon>Viruses</taxon>
        <taxon>Adnaviria</taxon>
        <taxon>Zilligvirae</taxon>
        <taxon>Taleaviricota</taxon>
        <taxon>Tokiviricetes</taxon>
        <taxon>Ligamenvirales</taxon>
        <taxon>Rudiviridae</taxon>
        <taxon>Usarudivirus</taxon>
        <taxon>Usarudivirus yellowstonense</taxon>
        <taxon>Usarudivirus SIRV4</taxon>
    </lineage>
</organism>
<dbReference type="GeneID" id="32878870"/>